<evidence type="ECO:0000256" key="1">
    <source>
        <dbReference type="SAM" id="MobiDB-lite"/>
    </source>
</evidence>
<dbReference type="InterPro" id="IPR036691">
    <property type="entry name" value="Endo/exonu/phosph_ase_sf"/>
</dbReference>
<dbReference type="InterPro" id="IPR005135">
    <property type="entry name" value="Endo/exonuclease/phosphatase"/>
</dbReference>
<dbReference type="PANTHER" id="PTHR35218">
    <property type="entry name" value="RNASE H DOMAIN-CONTAINING PROTEIN"/>
    <property type="match status" value="1"/>
</dbReference>
<dbReference type="Pfam" id="PF03372">
    <property type="entry name" value="Exo_endo_phos"/>
    <property type="match status" value="1"/>
</dbReference>
<dbReference type="PANTHER" id="PTHR35218:SF9">
    <property type="entry name" value="ENDONUCLEASE_EXONUCLEASE_PHOSPHATASE DOMAIN-CONTAINING PROTEIN"/>
    <property type="match status" value="1"/>
</dbReference>
<sequence length="535" mass="60241">MTSKIAGTSAGDGEGDSSTPAATKPPGSNPKPKKPPDLSLKGSLLYSEPQPDAKLSIGHENSSPRSASCSAKSNEGGMKLNPVCTPTILKDNLFNTPSSFISMENPLFVMNGSSSAGSVKVMSRLLHLGLLSSGELKGGLKASRWDYLQLLIKENNSDMILLLETHLDNDNSGLCIRKFGSDWSGIHMPGDGRSKGIIMVWKHCFMEVGLIYRCNQTIHVSVSYKNGLPWLFTGIYASTIAKERAILWDFLRNLDISDTPWLLMGDFNCIEDHEDKKGGRNFIQGSSTRGLKELRYDDNSGNLFDRKLEKIGKVLSRWSKNHIGSLEKKLKDTMNELGDLETIDGNELANDVDLTKLKCLTNKVMALNRQLHIKWWTKSRATWIEMNDRNTKYFHSLAKFKKRKSLILELSVDGRCITETQHILNEFVSWYKNLWKLDANPHANWDELKSLDWKKLPNSRHNVLFNNISEKEIELAMNSLGRGKALDPDGFSLEFFLISFWNTIKESYMKTVHSFCTENKLPVSWGSTNLVFIPK</sequence>
<dbReference type="AlphaFoldDB" id="A0AAQ3QK93"/>
<dbReference type="Gene3D" id="3.60.10.10">
    <property type="entry name" value="Endonuclease/exonuclease/phosphatase"/>
    <property type="match status" value="1"/>
</dbReference>
<reference evidence="3 4" key="1">
    <citation type="submission" date="2023-10" db="EMBL/GenBank/DDBJ databases">
        <title>Chromosome-scale genome assembly provides insights into flower coloration mechanisms of Canna indica.</title>
        <authorList>
            <person name="Li C."/>
        </authorList>
    </citation>
    <scope>NUCLEOTIDE SEQUENCE [LARGE SCALE GENOMIC DNA]</scope>
    <source>
        <tissue evidence="3">Flower</tissue>
    </source>
</reference>
<dbReference type="GO" id="GO:0003824">
    <property type="term" value="F:catalytic activity"/>
    <property type="evidence" value="ECO:0007669"/>
    <property type="project" value="InterPro"/>
</dbReference>
<protein>
    <recommendedName>
        <fullName evidence="2">Endonuclease/exonuclease/phosphatase domain-containing protein</fullName>
    </recommendedName>
</protein>
<dbReference type="EMBL" id="CP136895">
    <property type="protein sequence ID" value="WOL11190.1"/>
    <property type="molecule type" value="Genomic_DNA"/>
</dbReference>
<keyword evidence="4" id="KW-1185">Reference proteome</keyword>
<evidence type="ECO:0000259" key="2">
    <source>
        <dbReference type="Pfam" id="PF03372"/>
    </source>
</evidence>
<dbReference type="SUPFAM" id="SSF56219">
    <property type="entry name" value="DNase I-like"/>
    <property type="match status" value="1"/>
</dbReference>
<organism evidence="3 4">
    <name type="scientific">Canna indica</name>
    <name type="common">Indian-shot</name>
    <dbReference type="NCBI Taxonomy" id="4628"/>
    <lineage>
        <taxon>Eukaryota</taxon>
        <taxon>Viridiplantae</taxon>
        <taxon>Streptophyta</taxon>
        <taxon>Embryophyta</taxon>
        <taxon>Tracheophyta</taxon>
        <taxon>Spermatophyta</taxon>
        <taxon>Magnoliopsida</taxon>
        <taxon>Liliopsida</taxon>
        <taxon>Zingiberales</taxon>
        <taxon>Cannaceae</taxon>
        <taxon>Canna</taxon>
    </lineage>
</organism>
<feature type="compositionally biased region" description="Low complexity" evidence="1">
    <location>
        <begin position="63"/>
        <end position="73"/>
    </location>
</feature>
<evidence type="ECO:0000313" key="3">
    <source>
        <dbReference type="EMBL" id="WOL11190.1"/>
    </source>
</evidence>
<name>A0AAQ3QK93_9LILI</name>
<accession>A0AAQ3QK93</accession>
<feature type="domain" description="Endonuclease/exonuclease/phosphatase" evidence="2">
    <location>
        <begin position="147"/>
        <end position="280"/>
    </location>
</feature>
<feature type="region of interest" description="Disordered" evidence="1">
    <location>
        <begin position="1"/>
        <end position="76"/>
    </location>
</feature>
<gene>
    <name evidence="3" type="ORF">Cni_G19952</name>
</gene>
<dbReference type="Proteomes" id="UP001327560">
    <property type="component" value="Chromosome 6"/>
</dbReference>
<evidence type="ECO:0000313" key="4">
    <source>
        <dbReference type="Proteomes" id="UP001327560"/>
    </source>
</evidence>
<proteinExistence type="predicted"/>